<organism evidence="4 5">
    <name type="scientific">Sphingobacterium suaedae</name>
    <dbReference type="NCBI Taxonomy" id="1686402"/>
    <lineage>
        <taxon>Bacteria</taxon>
        <taxon>Pseudomonadati</taxon>
        <taxon>Bacteroidota</taxon>
        <taxon>Sphingobacteriia</taxon>
        <taxon>Sphingobacteriales</taxon>
        <taxon>Sphingobacteriaceae</taxon>
        <taxon>Sphingobacterium</taxon>
    </lineage>
</organism>
<keyword evidence="3" id="KW-0732">Signal</keyword>
<dbReference type="GO" id="GO:0016829">
    <property type="term" value="F:lyase activity"/>
    <property type="evidence" value="ECO:0007669"/>
    <property type="project" value="UniProtKB-KW"/>
</dbReference>
<dbReference type="Proteomes" id="UP001597545">
    <property type="component" value="Unassembled WGS sequence"/>
</dbReference>
<evidence type="ECO:0000313" key="5">
    <source>
        <dbReference type="Proteomes" id="UP001597545"/>
    </source>
</evidence>
<dbReference type="PANTHER" id="PTHR42970">
    <property type="entry name" value="PECTATE LYASE C-RELATED"/>
    <property type="match status" value="1"/>
</dbReference>
<feature type="chain" id="PRO_5046282881" evidence="3">
    <location>
        <begin position="20"/>
        <end position="500"/>
    </location>
</feature>
<dbReference type="InterPro" id="IPR012334">
    <property type="entry name" value="Pectin_lyas_fold"/>
</dbReference>
<evidence type="ECO:0000256" key="1">
    <source>
        <dbReference type="ARBA" id="ARBA00022723"/>
    </source>
</evidence>
<keyword evidence="1" id="KW-0479">Metal-binding</keyword>
<dbReference type="InterPro" id="IPR011050">
    <property type="entry name" value="Pectin_lyase_fold/virulence"/>
</dbReference>
<gene>
    <name evidence="4" type="ORF">ACFSR5_02890</name>
</gene>
<dbReference type="RefSeq" id="WP_380900523.1">
    <property type="nucleotide sequence ID" value="NZ_JBHUEG010000003.1"/>
</dbReference>
<dbReference type="InterPro" id="IPR052063">
    <property type="entry name" value="Polysaccharide_Lyase_1"/>
</dbReference>
<dbReference type="SUPFAM" id="SSF51126">
    <property type="entry name" value="Pectin lyase-like"/>
    <property type="match status" value="1"/>
</dbReference>
<feature type="signal peptide" evidence="3">
    <location>
        <begin position="1"/>
        <end position="19"/>
    </location>
</feature>
<evidence type="ECO:0000313" key="4">
    <source>
        <dbReference type="EMBL" id="MFD2546588.1"/>
    </source>
</evidence>
<name>A0ABW5KES2_9SPHI</name>
<protein>
    <submittedName>
        <fullName evidence="4">Polysaccharide lyase family 1 protein</fullName>
    </submittedName>
</protein>
<reference evidence="5" key="1">
    <citation type="journal article" date="2019" name="Int. J. Syst. Evol. Microbiol.">
        <title>The Global Catalogue of Microorganisms (GCM) 10K type strain sequencing project: providing services to taxonomists for standard genome sequencing and annotation.</title>
        <authorList>
            <consortium name="The Broad Institute Genomics Platform"/>
            <consortium name="The Broad Institute Genome Sequencing Center for Infectious Disease"/>
            <person name="Wu L."/>
            <person name="Ma J."/>
        </authorList>
    </citation>
    <scope>NUCLEOTIDE SEQUENCE [LARGE SCALE GENOMIC DNA]</scope>
    <source>
        <strain evidence="5">KCTC 42662</strain>
    </source>
</reference>
<dbReference type="PANTHER" id="PTHR42970:SF1">
    <property type="entry name" value="PECTATE LYASE C-RELATED"/>
    <property type="match status" value="1"/>
</dbReference>
<evidence type="ECO:0000256" key="2">
    <source>
        <dbReference type="ARBA" id="ARBA00023180"/>
    </source>
</evidence>
<evidence type="ECO:0000256" key="3">
    <source>
        <dbReference type="SAM" id="SignalP"/>
    </source>
</evidence>
<dbReference type="Gene3D" id="2.160.20.10">
    <property type="entry name" value="Single-stranded right-handed beta-helix, Pectin lyase-like"/>
    <property type="match status" value="1"/>
</dbReference>
<comment type="caution">
    <text evidence="4">The sequence shown here is derived from an EMBL/GenBank/DDBJ whole genome shotgun (WGS) entry which is preliminary data.</text>
</comment>
<keyword evidence="4" id="KW-0456">Lyase</keyword>
<keyword evidence="2" id="KW-0325">Glycoprotein</keyword>
<dbReference type="EMBL" id="JBHULR010000002">
    <property type="protein sequence ID" value="MFD2546588.1"/>
    <property type="molecule type" value="Genomic_DNA"/>
</dbReference>
<proteinExistence type="predicted"/>
<sequence>MKSLLIFLKLVFITLLGSAQSDIPAFPGAEGFGRYATGGRGGVVYHVTSLEDSDEPGTFRFAISQKGTRTVVFDVAGTIFLNSRLNIINGNLTIAGQTAPGHGVCIARHPVSVSADNVIIRYMRFRVGNEGGEEPDGLGGSKNKNVIIDHCSISWSVDETCTFYGGENVTVQWCMISESLRTAGHAKGKHGYGAIVGGHRSSFHHNLMAHHESRMPRLGPHVSTQEREYVDVRNNVFYNWAGAGCYGGEGMHVNIVNNYYKPGPATPSNSRVRYRIAAIGVRTSKYVTGKNGQANAWKPMEHIWGRFYVTGNVMEGDKETTINNWPKGIYDQIEDKNDNTFNEQVKKEIRLISPLETDVVTTHSAREAYRLVVQYAGCSKQRDVIDLRIAEETQNGTATYFGSISSDAENYPGLIDVPDDAKPANSASAWPDLSNKGINPEFLKDSDGDGMPDWWENKNNFNPDDISDSNTITLSKDGYTNLEVYLNGLVDEITQKQDFL</sequence>
<keyword evidence="5" id="KW-1185">Reference proteome</keyword>
<accession>A0ABW5KES2</accession>